<dbReference type="GO" id="GO:0005886">
    <property type="term" value="C:plasma membrane"/>
    <property type="evidence" value="ECO:0007669"/>
    <property type="project" value="TreeGrafter"/>
</dbReference>
<dbReference type="PANTHER" id="PTHR11040">
    <property type="entry name" value="ZINC/IRON TRANSPORTER"/>
    <property type="match status" value="1"/>
</dbReference>
<organism evidence="8 9">
    <name type="scientific">Xylona heveae (strain CBS 132557 / TC161)</name>
    <dbReference type="NCBI Taxonomy" id="1328760"/>
    <lineage>
        <taxon>Eukaryota</taxon>
        <taxon>Fungi</taxon>
        <taxon>Dikarya</taxon>
        <taxon>Ascomycota</taxon>
        <taxon>Pezizomycotina</taxon>
        <taxon>Xylonomycetes</taxon>
        <taxon>Xylonales</taxon>
        <taxon>Xylonaceae</taxon>
        <taxon>Xylona</taxon>
    </lineage>
</organism>
<dbReference type="PANTHER" id="PTHR11040:SF44">
    <property type="entry name" value="PROTEIN ZNTC-RELATED"/>
    <property type="match status" value="1"/>
</dbReference>
<dbReference type="EMBL" id="KV407457">
    <property type="protein sequence ID" value="KZF23736.1"/>
    <property type="molecule type" value="Genomic_DNA"/>
</dbReference>
<keyword evidence="3 6" id="KW-1133">Transmembrane helix</keyword>
<dbReference type="GO" id="GO:0005385">
    <property type="term" value="F:zinc ion transmembrane transporter activity"/>
    <property type="evidence" value="ECO:0007669"/>
    <property type="project" value="TreeGrafter"/>
</dbReference>
<evidence type="ECO:0000256" key="6">
    <source>
        <dbReference type="SAM" id="Phobius"/>
    </source>
</evidence>
<dbReference type="GeneID" id="28899403"/>
<feature type="signal peptide" evidence="7">
    <location>
        <begin position="1"/>
        <end position="19"/>
    </location>
</feature>
<protein>
    <submittedName>
        <fullName evidence="8">Zip-domain-containing protein</fullName>
    </submittedName>
</protein>
<dbReference type="InterPro" id="IPR003689">
    <property type="entry name" value="ZIP"/>
</dbReference>
<dbReference type="RefSeq" id="XP_018189291.1">
    <property type="nucleotide sequence ID" value="XM_018334266.1"/>
</dbReference>
<evidence type="ECO:0000256" key="2">
    <source>
        <dbReference type="ARBA" id="ARBA00022692"/>
    </source>
</evidence>
<feature type="transmembrane region" description="Helical" evidence="6">
    <location>
        <begin position="248"/>
        <end position="269"/>
    </location>
</feature>
<keyword evidence="2 6" id="KW-0812">Transmembrane</keyword>
<accession>A0A165HMI4</accession>
<sequence length="515" mass="54548">MFFATTVVLSVLAAHSVQAQTFTLTGCHIHGDVEYCFLPNGSEVPWKTYEPRTAATPTPSTTIASASAIATSTTATTASASKTVPASVTGCHSHGNSQFCMAGETEYLVLNSPTGTGNPPSQYSGCHAHGSEAFCMTESGEEVQIEAAMDEEESHETHDHSEESGSSPSGNGKGNGKKNCHFHAGVEHCIEEGESEHSSDTKSCDRIDRNYNIPLRIGLLFVILATSAIAVFSPILLAQFTQVTLNSLAFTALKQFGTGVIIATAFVHLLTHAQLMFANECLGTLTYEATTTAIAMAGAFLAFLFEYIGGRLVMSRSSRKSSPGTDHGSDIEQVTPKEDQRKHGLTALGHGHGLAKSDDHFKVGVMEAGIIFHSILIGVTLVVAGDSFFITLFIVILFHQMFEGIALGTRIAALSSHMITKFGMASAFAIITPIGMAIGTGVLKQFNGNSASTIVAIGTLDALSAGILLWVGLVEMWSHDWLHGDLAKAGVVKTIVALSFLLFGMILMSVLGKWA</sequence>
<evidence type="ECO:0000256" key="1">
    <source>
        <dbReference type="ARBA" id="ARBA00004141"/>
    </source>
</evidence>
<feature type="transmembrane region" description="Helical" evidence="6">
    <location>
        <begin position="370"/>
        <end position="398"/>
    </location>
</feature>
<keyword evidence="7" id="KW-0732">Signal</keyword>
<feature type="chain" id="PRO_5007858749" evidence="7">
    <location>
        <begin position="20"/>
        <end position="515"/>
    </location>
</feature>
<evidence type="ECO:0000256" key="3">
    <source>
        <dbReference type="ARBA" id="ARBA00022989"/>
    </source>
</evidence>
<evidence type="ECO:0000256" key="5">
    <source>
        <dbReference type="SAM" id="MobiDB-lite"/>
    </source>
</evidence>
<feature type="transmembrane region" description="Helical" evidence="6">
    <location>
        <begin position="491"/>
        <end position="511"/>
    </location>
</feature>
<dbReference type="OrthoDB" id="5337145at2759"/>
<dbReference type="Proteomes" id="UP000076632">
    <property type="component" value="Unassembled WGS sequence"/>
</dbReference>
<dbReference type="Pfam" id="PF02535">
    <property type="entry name" value="Zip"/>
    <property type="match status" value="1"/>
</dbReference>
<name>A0A165HMI4_XYLHT</name>
<evidence type="ECO:0000313" key="9">
    <source>
        <dbReference type="Proteomes" id="UP000076632"/>
    </source>
</evidence>
<feature type="transmembrane region" description="Helical" evidence="6">
    <location>
        <begin position="213"/>
        <end position="236"/>
    </location>
</feature>
<comment type="subcellular location">
    <subcellularLocation>
        <location evidence="1">Membrane</location>
        <topology evidence="1">Multi-pass membrane protein</topology>
    </subcellularLocation>
</comment>
<evidence type="ECO:0000256" key="4">
    <source>
        <dbReference type="ARBA" id="ARBA00023136"/>
    </source>
</evidence>
<gene>
    <name evidence="8" type="ORF">L228DRAFT_260505</name>
</gene>
<feature type="region of interest" description="Disordered" evidence="5">
    <location>
        <begin position="148"/>
        <end position="177"/>
    </location>
</feature>
<feature type="transmembrane region" description="Helical" evidence="6">
    <location>
        <begin position="451"/>
        <end position="471"/>
    </location>
</feature>
<proteinExistence type="predicted"/>
<dbReference type="AlphaFoldDB" id="A0A165HMI4"/>
<feature type="transmembrane region" description="Helical" evidence="6">
    <location>
        <begin position="289"/>
        <end position="309"/>
    </location>
</feature>
<evidence type="ECO:0000313" key="8">
    <source>
        <dbReference type="EMBL" id="KZF23736.1"/>
    </source>
</evidence>
<reference evidence="8 9" key="1">
    <citation type="journal article" date="2016" name="Fungal Biol.">
        <title>The genome of Xylona heveae provides a window into fungal endophytism.</title>
        <authorList>
            <person name="Gazis R."/>
            <person name="Kuo A."/>
            <person name="Riley R."/>
            <person name="LaButti K."/>
            <person name="Lipzen A."/>
            <person name="Lin J."/>
            <person name="Amirebrahimi M."/>
            <person name="Hesse C.N."/>
            <person name="Spatafora J.W."/>
            <person name="Henrissat B."/>
            <person name="Hainaut M."/>
            <person name="Grigoriev I.V."/>
            <person name="Hibbett D.S."/>
        </authorList>
    </citation>
    <scope>NUCLEOTIDE SEQUENCE [LARGE SCALE GENOMIC DNA]</scope>
    <source>
        <strain evidence="8 9">TC161</strain>
    </source>
</reference>
<dbReference type="STRING" id="1328760.A0A165HMI4"/>
<dbReference type="OMA" id="VHGGHTH"/>
<keyword evidence="4 6" id="KW-0472">Membrane</keyword>
<evidence type="ECO:0000256" key="7">
    <source>
        <dbReference type="SAM" id="SignalP"/>
    </source>
</evidence>
<keyword evidence="9" id="KW-1185">Reference proteome</keyword>
<feature type="transmembrane region" description="Helical" evidence="6">
    <location>
        <begin position="418"/>
        <end position="439"/>
    </location>
</feature>
<dbReference type="InParanoid" id="A0A165HMI4"/>